<sequence>MPQRREMRMAIEQVISPQIHGEGGVFVIGSMNRHDRRVELIRPGRLGKLLYIPLTTPDDRALILKALAKKMVLHIDEDINLMAIRNSTESHNLSGVGLKTMIRETALLALDRVQETWFPGKRM</sequence>
<accession>A0ABD1VC33</accession>
<reference evidence="2" key="1">
    <citation type="submission" date="2024-07" db="EMBL/GenBank/DDBJ databases">
        <title>Two chromosome-level genome assemblies of Korean endemic species Abeliophyllum distichum and Forsythia ovata (Oleaceae).</title>
        <authorList>
            <person name="Jang H."/>
        </authorList>
    </citation>
    <scope>NUCLEOTIDE SEQUENCE [LARGE SCALE GENOMIC DNA]</scope>
</reference>
<name>A0ABD1VC33_9LAMI</name>
<dbReference type="InterPro" id="IPR027417">
    <property type="entry name" value="P-loop_NTPase"/>
</dbReference>
<comment type="caution">
    <text evidence="1">The sequence shown here is derived from an EMBL/GenBank/DDBJ whole genome shotgun (WGS) entry which is preliminary data.</text>
</comment>
<dbReference type="InterPro" id="IPR055278">
    <property type="entry name" value="CDC48c"/>
</dbReference>
<evidence type="ECO:0000313" key="2">
    <source>
        <dbReference type="Proteomes" id="UP001604336"/>
    </source>
</evidence>
<organism evidence="1 2">
    <name type="scientific">Abeliophyllum distichum</name>
    <dbReference type="NCBI Taxonomy" id="126358"/>
    <lineage>
        <taxon>Eukaryota</taxon>
        <taxon>Viridiplantae</taxon>
        <taxon>Streptophyta</taxon>
        <taxon>Embryophyta</taxon>
        <taxon>Tracheophyta</taxon>
        <taxon>Spermatophyta</taxon>
        <taxon>Magnoliopsida</taxon>
        <taxon>eudicotyledons</taxon>
        <taxon>Gunneridae</taxon>
        <taxon>Pentapetalae</taxon>
        <taxon>asterids</taxon>
        <taxon>lamiids</taxon>
        <taxon>Lamiales</taxon>
        <taxon>Oleaceae</taxon>
        <taxon>Forsythieae</taxon>
        <taxon>Abeliophyllum</taxon>
    </lineage>
</organism>
<dbReference type="SUPFAM" id="SSF52540">
    <property type="entry name" value="P-loop containing nucleoside triphosphate hydrolases"/>
    <property type="match status" value="1"/>
</dbReference>
<evidence type="ECO:0000313" key="1">
    <source>
        <dbReference type="EMBL" id="KAL2534900.1"/>
    </source>
</evidence>
<dbReference type="Gene3D" id="3.40.50.300">
    <property type="entry name" value="P-loop containing nucleotide triphosphate hydrolases"/>
    <property type="match status" value="1"/>
</dbReference>
<dbReference type="Proteomes" id="UP001604336">
    <property type="component" value="Unassembled WGS sequence"/>
</dbReference>
<dbReference type="PANTHER" id="PTHR48470">
    <property type="entry name" value="CELL DIVISION CONTROL PROTEIN 48 C ISOFORM 1"/>
    <property type="match status" value="1"/>
</dbReference>
<keyword evidence="2" id="KW-1185">Reference proteome</keyword>
<dbReference type="PANTHER" id="PTHR48470:SF1">
    <property type="entry name" value="CELL DIVISION CONTROL PROTEIN 48 C ISOFORM 1"/>
    <property type="match status" value="1"/>
</dbReference>
<dbReference type="AlphaFoldDB" id="A0ABD1VC33"/>
<dbReference type="Gene3D" id="1.10.8.60">
    <property type="match status" value="1"/>
</dbReference>
<protein>
    <submittedName>
        <fullName evidence="1">Cell division control protein 48 C-like</fullName>
    </submittedName>
</protein>
<dbReference type="EMBL" id="JBFOLK010000002">
    <property type="protein sequence ID" value="KAL2534900.1"/>
    <property type="molecule type" value="Genomic_DNA"/>
</dbReference>
<proteinExistence type="predicted"/>
<gene>
    <name evidence="1" type="ORF">Adt_08251</name>
</gene>